<dbReference type="CDD" id="cd18793">
    <property type="entry name" value="SF2_C_SNF"/>
    <property type="match status" value="1"/>
</dbReference>
<dbReference type="KEGG" id="mgg:MPLG2_0298"/>
<evidence type="ECO:0000256" key="1">
    <source>
        <dbReference type="ARBA" id="ARBA00022801"/>
    </source>
</evidence>
<feature type="domain" description="Helicase ATP-binding" evidence="4">
    <location>
        <begin position="618"/>
        <end position="781"/>
    </location>
</feature>
<dbReference type="InterPro" id="IPR049730">
    <property type="entry name" value="SNF2/RAD54-like_C"/>
</dbReference>
<dbReference type="GO" id="GO:0016787">
    <property type="term" value="F:hydrolase activity"/>
    <property type="evidence" value="ECO:0007669"/>
    <property type="project" value="UniProtKB-KW"/>
</dbReference>
<dbReference type="InterPro" id="IPR027417">
    <property type="entry name" value="P-loop_NTPase"/>
</dbReference>
<keyword evidence="1" id="KW-0378">Hydrolase</keyword>
<evidence type="ECO:0000259" key="3">
    <source>
        <dbReference type="PROSITE" id="PS50966"/>
    </source>
</evidence>
<evidence type="ECO:0000313" key="7">
    <source>
        <dbReference type="Proteomes" id="UP000238164"/>
    </source>
</evidence>
<dbReference type="Pfam" id="PF00271">
    <property type="entry name" value="Helicase_C"/>
    <property type="match status" value="1"/>
</dbReference>
<keyword evidence="7" id="KW-1185">Reference proteome</keyword>
<dbReference type="GO" id="GO:0008270">
    <property type="term" value="F:zinc ion binding"/>
    <property type="evidence" value="ECO:0007669"/>
    <property type="project" value="UniProtKB-KW"/>
</dbReference>
<protein>
    <recommendedName>
        <fullName evidence="8">Helicase SNF2</fullName>
    </recommendedName>
</protein>
<dbReference type="InterPro" id="IPR007527">
    <property type="entry name" value="Znf_SWIM"/>
</dbReference>
<dbReference type="Proteomes" id="UP000238164">
    <property type="component" value="Chromosome 1"/>
</dbReference>
<evidence type="ECO:0000256" key="2">
    <source>
        <dbReference type="PROSITE-ProRule" id="PRU00325"/>
    </source>
</evidence>
<dbReference type="InterPro" id="IPR038718">
    <property type="entry name" value="SNF2-like_sf"/>
</dbReference>
<feature type="domain" description="Helicase C-terminal" evidence="5">
    <location>
        <begin position="904"/>
        <end position="1061"/>
    </location>
</feature>
<gene>
    <name evidence="6" type="ORF">MPLG2_0298</name>
</gene>
<accession>A0A2N9JD78</accession>
<dbReference type="PROSITE" id="PS50966">
    <property type="entry name" value="ZF_SWIM"/>
    <property type="match status" value="1"/>
</dbReference>
<evidence type="ECO:0008006" key="8">
    <source>
        <dbReference type="Google" id="ProtNLM"/>
    </source>
</evidence>
<dbReference type="SMART" id="SM00487">
    <property type="entry name" value="DEXDc"/>
    <property type="match status" value="1"/>
</dbReference>
<dbReference type="PROSITE" id="PS51194">
    <property type="entry name" value="HELICASE_CTER"/>
    <property type="match status" value="1"/>
</dbReference>
<reference evidence="6 7" key="1">
    <citation type="submission" date="2018-02" db="EMBL/GenBank/DDBJ databases">
        <authorList>
            <person name="Cohen D.B."/>
            <person name="Kent A.D."/>
        </authorList>
    </citation>
    <scope>NUCLEOTIDE SEQUENCE [LARGE SCALE GENOMIC DNA]</scope>
    <source>
        <strain evidence="6">1</strain>
    </source>
</reference>
<dbReference type="Gene3D" id="3.40.50.300">
    <property type="entry name" value="P-loop containing nucleotide triphosphate hydrolases"/>
    <property type="match status" value="1"/>
</dbReference>
<evidence type="ECO:0000259" key="4">
    <source>
        <dbReference type="PROSITE" id="PS51192"/>
    </source>
</evidence>
<keyword evidence="2" id="KW-0863">Zinc-finger</keyword>
<dbReference type="PANTHER" id="PTHR10799">
    <property type="entry name" value="SNF2/RAD54 HELICASE FAMILY"/>
    <property type="match status" value="1"/>
</dbReference>
<dbReference type="AlphaFoldDB" id="A0A2N9JD78"/>
<dbReference type="Pfam" id="PF00176">
    <property type="entry name" value="SNF2-rel_dom"/>
    <property type="match status" value="1"/>
</dbReference>
<evidence type="ECO:0000259" key="5">
    <source>
        <dbReference type="PROSITE" id="PS51194"/>
    </source>
</evidence>
<dbReference type="InterPro" id="IPR000330">
    <property type="entry name" value="SNF2_N"/>
</dbReference>
<keyword evidence="2" id="KW-0862">Zinc</keyword>
<evidence type="ECO:0000313" key="6">
    <source>
        <dbReference type="EMBL" id="SPD85334.1"/>
    </source>
</evidence>
<dbReference type="InterPro" id="IPR001650">
    <property type="entry name" value="Helicase_C-like"/>
</dbReference>
<organism evidence="6 7">
    <name type="scientific">Micropruina glycogenica</name>
    <dbReference type="NCBI Taxonomy" id="75385"/>
    <lineage>
        <taxon>Bacteria</taxon>
        <taxon>Bacillati</taxon>
        <taxon>Actinomycetota</taxon>
        <taxon>Actinomycetes</taxon>
        <taxon>Propionibacteriales</taxon>
        <taxon>Nocardioidaceae</taxon>
        <taxon>Micropruina</taxon>
    </lineage>
</organism>
<dbReference type="RefSeq" id="WP_197710034.1">
    <property type="nucleotide sequence ID" value="NZ_BAAAGO010000019.1"/>
</dbReference>
<dbReference type="InterPro" id="IPR014001">
    <property type="entry name" value="Helicase_ATP-bd"/>
</dbReference>
<dbReference type="SUPFAM" id="SSF52540">
    <property type="entry name" value="P-loop containing nucleoside triphosphate hydrolases"/>
    <property type="match status" value="2"/>
</dbReference>
<feature type="domain" description="SWIM-type" evidence="3">
    <location>
        <begin position="65"/>
        <end position="101"/>
    </location>
</feature>
<dbReference type="GO" id="GO:0005524">
    <property type="term" value="F:ATP binding"/>
    <property type="evidence" value="ECO:0007669"/>
    <property type="project" value="InterPro"/>
</dbReference>
<dbReference type="SMART" id="SM00490">
    <property type="entry name" value="HELICc"/>
    <property type="match status" value="1"/>
</dbReference>
<proteinExistence type="predicted"/>
<dbReference type="Gene3D" id="3.40.50.10810">
    <property type="entry name" value="Tandem AAA-ATPase domain"/>
    <property type="match status" value="1"/>
</dbReference>
<dbReference type="EMBL" id="LT985188">
    <property type="protein sequence ID" value="SPD85334.1"/>
    <property type="molecule type" value="Genomic_DNA"/>
</dbReference>
<name>A0A2N9JD78_9ACTN</name>
<keyword evidence="2" id="KW-0479">Metal-binding</keyword>
<sequence>MPNLKYPAWVSDLSEPRIAQMFTRDTIARGRAYAEQGRVGHIAVGSGTGGSLVQAQVRGSSFHAYATVLRHDAATNSLSSTCSCPVRHSCKHAVALLWHMRTVNLRALTPAWQRALTEVTAGAGRMGKGEPLGIQVSRPNGRVHLRPLVWGRSGRWVKSGITWDQVGYPWQGNYREEHRTAMAGLARTRDQRTGASFYYNRGRADELWLAELGSGVWYWLRQAIAAGVELVPGPGLEAVRIADEPAHLASRLSRTATGLELRTFAQSSELERAVPLSDLLGDPPHGFVIEAAEELLLVPFVEPLNSGQKALLLQHARLQIPDAEVPAFAAQFYPPLRRLTAVVADADVALPEPEPPRLLLRVAFLPDHVSELRWAVRYRVGEGALDVGLDPGHEPEPFRDLELEAGLFGALPSGPWPSLTVGEVRRPVETARLIGPATAQLAELWLERLRALGVLVEVTGRPADYRLATEAPEVTLSVTDPPEGADWFNLGVRVSIEGEPVEYRELFYALATGQTHLILPSGTWFSLELPELEQLRLLIAEARELGGDAGDGQVRLRTEHAGLWEELVSLGVVAEQSAAWTRAASALLDLDELPQPPVPKGLTATLRPYQDLGFRWLHFLHAARLGGILADDMGLGKTVQALALACALKEAGELDRPLLVVAPTSVLSTWAEQAARFAPGLVVRLVTQTSKKRNEPLAALAAGADIVVTSYTLVRLDEDEYVDQPWSVVLLDEAQFVKNRQARGHQSVRKLRARTKFAITGTPLENNLMDLWALLSIVSPGLFADPAAFTERYRRPIENGSDPEALGRLHRRVRPLMLRRTKETVAAELPPKQEQVLSIELSPAHRKLYDKQLAAERKKVLGLVDDLRRNRITILASLTTLRQLALSPALVLPDQAATSAKIDTLIDLVTELAAEGHRALVFSQFTTYLGMVRERLTAEGLGTVYLDGRTRDRAARIEQFRDGNDPVFLISLKAGGFGLTLTEADYVFILDPWWNPAAELQAIDRTHRIGQDKHVMVYRLVSADTIEEKVVALQARKRDLFDKVVGEAGDLAAPLTADDIRGLLEP</sequence>
<dbReference type="PROSITE" id="PS51192">
    <property type="entry name" value="HELICASE_ATP_BIND_1"/>
    <property type="match status" value="1"/>
</dbReference>